<organism evidence="5 6">
    <name type="scientific">Hyaloperonospora arabidopsidis (strain Emoy2)</name>
    <name type="common">Downy mildew agent</name>
    <name type="synonym">Peronospora arabidopsidis</name>
    <dbReference type="NCBI Taxonomy" id="559515"/>
    <lineage>
        <taxon>Eukaryota</taxon>
        <taxon>Sar</taxon>
        <taxon>Stramenopiles</taxon>
        <taxon>Oomycota</taxon>
        <taxon>Peronosporomycetes</taxon>
        <taxon>Peronosporales</taxon>
        <taxon>Peronosporaceae</taxon>
        <taxon>Hyaloperonospora</taxon>
    </lineage>
</organism>
<dbReference type="HOGENOM" id="CLU_012062_15_7_1"/>
<keyword evidence="1 2" id="KW-0694">RNA-binding</keyword>
<feature type="region of interest" description="Disordered" evidence="3">
    <location>
        <begin position="276"/>
        <end position="298"/>
    </location>
</feature>
<dbReference type="InterPro" id="IPR012677">
    <property type="entry name" value="Nucleotide-bd_a/b_plait_sf"/>
</dbReference>
<dbReference type="STRING" id="559515.M4BAG4"/>
<dbReference type="InterPro" id="IPR050374">
    <property type="entry name" value="RRT5_SRSF_SR"/>
</dbReference>
<dbReference type="InterPro" id="IPR000504">
    <property type="entry name" value="RRM_dom"/>
</dbReference>
<protein>
    <recommendedName>
        <fullName evidence="4">RRM domain-containing protein</fullName>
    </recommendedName>
</protein>
<reference evidence="6" key="1">
    <citation type="journal article" date="2010" name="Science">
        <title>Signatures of adaptation to obligate biotrophy in the Hyaloperonospora arabidopsidis genome.</title>
        <authorList>
            <person name="Baxter L."/>
            <person name="Tripathy S."/>
            <person name="Ishaque N."/>
            <person name="Boot N."/>
            <person name="Cabral A."/>
            <person name="Kemen E."/>
            <person name="Thines M."/>
            <person name="Ah-Fong A."/>
            <person name="Anderson R."/>
            <person name="Badejoko W."/>
            <person name="Bittner-Eddy P."/>
            <person name="Boore J.L."/>
            <person name="Chibucos M.C."/>
            <person name="Coates M."/>
            <person name="Dehal P."/>
            <person name="Delehaunty K."/>
            <person name="Dong S."/>
            <person name="Downton P."/>
            <person name="Dumas B."/>
            <person name="Fabro G."/>
            <person name="Fronick C."/>
            <person name="Fuerstenberg S.I."/>
            <person name="Fulton L."/>
            <person name="Gaulin E."/>
            <person name="Govers F."/>
            <person name="Hughes L."/>
            <person name="Humphray S."/>
            <person name="Jiang R.H."/>
            <person name="Judelson H."/>
            <person name="Kamoun S."/>
            <person name="Kyung K."/>
            <person name="Meijer H."/>
            <person name="Minx P."/>
            <person name="Morris P."/>
            <person name="Nelson J."/>
            <person name="Phuntumart V."/>
            <person name="Qutob D."/>
            <person name="Rehmany A."/>
            <person name="Rougon-Cardoso A."/>
            <person name="Ryden P."/>
            <person name="Torto-Alalibo T."/>
            <person name="Studholme D."/>
            <person name="Wang Y."/>
            <person name="Win J."/>
            <person name="Wood J."/>
            <person name="Clifton S.W."/>
            <person name="Rogers J."/>
            <person name="Van den Ackerveken G."/>
            <person name="Jones J.D."/>
            <person name="McDowell J.M."/>
            <person name="Beynon J."/>
            <person name="Tyler B.M."/>
        </authorList>
    </citation>
    <scope>NUCLEOTIDE SEQUENCE [LARGE SCALE GENOMIC DNA]</scope>
    <source>
        <strain evidence="6">Emoy2</strain>
    </source>
</reference>
<dbReference type="AlphaFoldDB" id="M4BAG4"/>
<dbReference type="OMA" id="TNAADAW"/>
<dbReference type="InParanoid" id="M4BAG4"/>
<evidence type="ECO:0000256" key="3">
    <source>
        <dbReference type="SAM" id="MobiDB-lite"/>
    </source>
</evidence>
<dbReference type="EnsemblProtists" id="HpaT803274">
    <property type="protein sequence ID" value="HpaP803274"/>
    <property type="gene ID" value="HpaG803274"/>
</dbReference>
<dbReference type="GO" id="GO:0005634">
    <property type="term" value="C:nucleus"/>
    <property type="evidence" value="ECO:0007669"/>
    <property type="project" value="TreeGrafter"/>
</dbReference>
<dbReference type="PROSITE" id="PS50102">
    <property type="entry name" value="RRM"/>
    <property type="match status" value="3"/>
</dbReference>
<evidence type="ECO:0000256" key="1">
    <source>
        <dbReference type="ARBA" id="ARBA00022884"/>
    </source>
</evidence>
<reference evidence="5" key="2">
    <citation type="submission" date="2015-06" db="UniProtKB">
        <authorList>
            <consortium name="EnsemblProtists"/>
        </authorList>
    </citation>
    <scope>IDENTIFICATION</scope>
    <source>
        <strain evidence="5">Emoy2</strain>
    </source>
</reference>
<dbReference type="Pfam" id="PF00076">
    <property type="entry name" value="RRM_1"/>
    <property type="match status" value="3"/>
</dbReference>
<feature type="region of interest" description="Disordered" evidence="3">
    <location>
        <begin position="56"/>
        <end position="90"/>
    </location>
</feature>
<feature type="domain" description="RRM" evidence="4">
    <location>
        <begin position="103"/>
        <end position="179"/>
    </location>
</feature>
<evidence type="ECO:0000313" key="5">
    <source>
        <dbReference type="EnsemblProtists" id="HpaP803274"/>
    </source>
</evidence>
<dbReference type="PANTHER" id="PTHR23003:SF3">
    <property type="entry name" value="FI21236P1-RELATED"/>
    <property type="match status" value="1"/>
</dbReference>
<dbReference type="InterPro" id="IPR035979">
    <property type="entry name" value="RBD_domain_sf"/>
</dbReference>
<feature type="domain" description="RRM" evidence="4">
    <location>
        <begin position="192"/>
        <end position="266"/>
    </location>
</feature>
<feature type="compositionally biased region" description="Basic and acidic residues" evidence="3">
    <location>
        <begin position="20"/>
        <end position="29"/>
    </location>
</feature>
<dbReference type="Proteomes" id="UP000011713">
    <property type="component" value="Unassembled WGS sequence"/>
</dbReference>
<dbReference type="VEuPathDB" id="FungiDB:HpaG803274"/>
<evidence type="ECO:0000256" key="2">
    <source>
        <dbReference type="PROSITE-ProRule" id="PRU00176"/>
    </source>
</evidence>
<dbReference type="GO" id="GO:1990904">
    <property type="term" value="C:ribonucleoprotein complex"/>
    <property type="evidence" value="ECO:0007669"/>
    <property type="project" value="TreeGrafter"/>
</dbReference>
<dbReference type="GO" id="GO:0005737">
    <property type="term" value="C:cytoplasm"/>
    <property type="evidence" value="ECO:0007669"/>
    <property type="project" value="TreeGrafter"/>
</dbReference>
<name>M4BAG4_HYAAE</name>
<evidence type="ECO:0000259" key="4">
    <source>
        <dbReference type="PROSITE" id="PS50102"/>
    </source>
</evidence>
<feature type="compositionally biased region" description="Gly residues" evidence="3">
    <location>
        <begin position="284"/>
        <end position="297"/>
    </location>
</feature>
<accession>M4BAG4</accession>
<dbReference type="GO" id="GO:0003729">
    <property type="term" value="F:mRNA binding"/>
    <property type="evidence" value="ECO:0007669"/>
    <property type="project" value="TreeGrafter"/>
</dbReference>
<dbReference type="FunFam" id="3.30.70.330:FF:000362">
    <property type="entry name" value="GBP2p Poly(A+) RNA-binding protein"/>
    <property type="match status" value="1"/>
</dbReference>
<dbReference type="eggNOG" id="KOG0118">
    <property type="taxonomic scope" value="Eukaryota"/>
</dbReference>
<dbReference type="SUPFAM" id="SSF54928">
    <property type="entry name" value="RNA-binding domain, RBD"/>
    <property type="match status" value="3"/>
</dbReference>
<feature type="domain" description="RRM" evidence="4">
    <location>
        <begin position="299"/>
        <end position="376"/>
    </location>
</feature>
<dbReference type="EMBL" id="JH598070">
    <property type="status" value="NOT_ANNOTATED_CDS"/>
    <property type="molecule type" value="Genomic_DNA"/>
</dbReference>
<dbReference type="SMART" id="SM00360">
    <property type="entry name" value="RRM"/>
    <property type="match status" value="3"/>
</dbReference>
<keyword evidence="6" id="KW-1185">Reference proteome</keyword>
<sequence>MLPSSPPKRSASVGNFARLATRERGREQIPVDMASVTPEKKLDMSLDDIIVQERAKTDAGATSAATDKSTNHAEHVAESSSHQAEHGDAVHDVEMESSTAVNCRVYVGNLSWSIKSPDLKEHMETAGPVEAATVLEWNGRSKGCGVVTYESEDAAKNAIATLNDTELGGRKIFVREDRESQSSTAVKPKRGYRVYVGNLSWAVKWQELKDHMKKVGTVVHADEANGRSKGCGLVEYASPEEAATAIAELNNTELEGRLIFVREDRESEGGSISKFARRAAPPRGGDGANGGGGGGSEGRQLYVGNLPWDTNWQQLKDLFATAGVVERADIAEHPDGRSRGFGIIRYTNAADAWQAIERFNGFEIEGRLIEVRLDKRESCASAE</sequence>
<evidence type="ECO:0000313" key="6">
    <source>
        <dbReference type="Proteomes" id="UP000011713"/>
    </source>
</evidence>
<proteinExistence type="predicted"/>
<feature type="compositionally biased region" description="Basic and acidic residues" evidence="3">
    <location>
        <begin position="69"/>
        <end position="90"/>
    </location>
</feature>
<dbReference type="Gene3D" id="3.30.70.330">
    <property type="match status" value="3"/>
</dbReference>
<feature type="region of interest" description="Disordered" evidence="3">
    <location>
        <begin position="1"/>
        <end position="36"/>
    </location>
</feature>
<dbReference type="PANTHER" id="PTHR23003">
    <property type="entry name" value="RNA RECOGNITION MOTIF RRM DOMAIN CONTAINING PROTEIN"/>
    <property type="match status" value="1"/>
</dbReference>